<feature type="compositionally biased region" description="Low complexity" evidence="8">
    <location>
        <begin position="64"/>
        <end position="84"/>
    </location>
</feature>
<protein>
    <recommendedName>
        <fullName evidence="2">peptide-methionine (S)-S-oxide reductase</fullName>
        <ecNumber evidence="2">1.8.4.11</ecNumber>
    </recommendedName>
    <alternativeName>
        <fullName evidence="5">Peptide-methionine (S)-S-oxide reductase</fullName>
    </alternativeName>
    <alternativeName>
        <fullName evidence="4">Protein-methionine-S-oxide reductase</fullName>
    </alternativeName>
</protein>
<feature type="compositionally biased region" description="Basic and acidic residues" evidence="8">
    <location>
        <begin position="42"/>
        <end position="53"/>
    </location>
</feature>
<dbReference type="InterPro" id="IPR036509">
    <property type="entry name" value="Met_Sox_Rdtase_MsrA_sf"/>
</dbReference>
<evidence type="ECO:0000256" key="7">
    <source>
        <dbReference type="ARBA" id="ARBA00048782"/>
    </source>
</evidence>
<evidence type="ECO:0000256" key="1">
    <source>
        <dbReference type="ARBA" id="ARBA00005591"/>
    </source>
</evidence>
<feature type="domain" description="Peptide methionine sulphoxide reductase MsrA" evidence="9">
    <location>
        <begin position="994"/>
        <end position="1163"/>
    </location>
</feature>
<comment type="catalytic activity">
    <reaction evidence="7">
        <text>[thioredoxin]-disulfide + L-methionine + H2O = L-methionine (S)-S-oxide + [thioredoxin]-dithiol</text>
        <dbReference type="Rhea" id="RHEA:19993"/>
        <dbReference type="Rhea" id="RHEA-COMP:10698"/>
        <dbReference type="Rhea" id="RHEA-COMP:10700"/>
        <dbReference type="ChEBI" id="CHEBI:15377"/>
        <dbReference type="ChEBI" id="CHEBI:29950"/>
        <dbReference type="ChEBI" id="CHEBI:50058"/>
        <dbReference type="ChEBI" id="CHEBI:57844"/>
        <dbReference type="ChEBI" id="CHEBI:58772"/>
        <dbReference type="EC" id="1.8.4.11"/>
    </reaction>
</comment>
<feature type="domain" description="Polysaccharide biosynthesis" evidence="10">
    <location>
        <begin position="94"/>
        <end position="188"/>
    </location>
</feature>
<evidence type="ECO:0000256" key="2">
    <source>
        <dbReference type="ARBA" id="ARBA00012502"/>
    </source>
</evidence>
<evidence type="ECO:0000256" key="5">
    <source>
        <dbReference type="ARBA" id="ARBA00030643"/>
    </source>
</evidence>
<dbReference type="SUPFAM" id="SSF51197">
    <property type="entry name" value="Clavaminate synthase-like"/>
    <property type="match status" value="1"/>
</dbReference>
<dbReference type="Gene3D" id="3.30.1060.10">
    <property type="entry name" value="Peptide methionine sulphoxide reductase MsrA"/>
    <property type="match status" value="1"/>
</dbReference>
<dbReference type="PANTHER" id="PTHR42799">
    <property type="entry name" value="MITOCHONDRIAL PEPTIDE METHIONINE SULFOXIDE REDUCTASE"/>
    <property type="match status" value="1"/>
</dbReference>
<dbReference type="InterPro" id="IPR002569">
    <property type="entry name" value="Met_Sox_Rdtase_MsrA_dom"/>
</dbReference>
<dbReference type="Pfam" id="PF05721">
    <property type="entry name" value="PhyH"/>
    <property type="match status" value="1"/>
</dbReference>
<reference evidence="11 12" key="1">
    <citation type="journal article" date="2023" name="Commun. Biol.">
        <title>Genome analysis of Parmales, the sister group of diatoms, reveals the evolutionary specialization of diatoms from phago-mixotrophs to photoautotrophs.</title>
        <authorList>
            <person name="Ban H."/>
            <person name="Sato S."/>
            <person name="Yoshikawa S."/>
            <person name="Yamada K."/>
            <person name="Nakamura Y."/>
            <person name="Ichinomiya M."/>
            <person name="Sato N."/>
            <person name="Blanc-Mathieu R."/>
            <person name="Endo H."/>
            <person name="Kuwata A."/>
            <person name="Ogata H."/>
        </authorList>
    </citation>
    <scope>NUCLEOTIDE SEQUENCE [LARGE SCALE GENOMIC DNA]</scope>
</reference>
<evidence type="ECO:0000256" key="3">
    <source>
        <dbReference type="ARBA" id="ARBA00023002"/>
    </source>
</evidence>
<dbReference type="EMBL" id="BRYB01002055">
    <property type="protein sequence ID" value="GMI38899.1"/>
    <property type="molecule type" value="Genomic_DNA"/>
</dbReference>
<sequence length="1340" mass="145789">MDAELEISNDPEVEKQGANVTATYAAEHWRRLSEAARLDGRELDPTWEAWKDEGEGEGGDGEDASSNASSSSPPSSSSPSAPTRASSLVLTHSAKFDLSLYASFKSNFPLLDLSLVGDAPGASALRGDKWRSVLVASEGRVPDFSFMTLLRASALQPFHMTDDAVCGGVLVIPRAQFLFVEIARCRENYYGRDFRRMLQVFELKTFAGDIAAALSAPSPASSSLAPTIAALKAAYPLPHVSAMARSGVGRAVKRAAAAGCAGAAGLLETWRHGVELAKFARSSDAARFAVTLLQSDSSPSSSSAAASSSSTSPASHSALDISSSPSPAHTSSVFHDSGVIYHPEPIFSSEDLASLRTMTDAALSDLVAEQLEPRGLTFEDEFDFNEVRHRPGNRLDNRYHIDPALVLANPTISSTLSSIFGSSEAGKHKLLYAGVVHAFGAGESAAPPHPQVWHRDGPSLFDNNVYHTRQPTHCLNVFVPLTDVSASNGSTEFVPTTHHDDNFAALAPNVIKTAESNDFEVADGVLKPELKAGGFLMFDIRTMHRGGANQTTERRDVLYLTFAFDFWVDPFMFASKSLLKSDAERVTEHVVDELWLSAGGDPEKACSRSSIRPPYGHAHYTSSFHLLLLEDLDSAKDKQRGLGNCAAVRAFLGLDGFERSVLVNGFLRALQEDEALAERSATLRSNRQKREKLMKKEEGGADFTSIADDMSDVRCLYALTNKLCDEVLTNLGFSKDADGVGLTTMLALFKLTTPSQLAELEDCFTCWWSGAEGARGGRIVQRGDADNTDEKDTLLVVFSSLGSGLCRPEWGGTLRQLGVLGDVGIADLDDSLRFDQRIEVMYMLDPGYSWYNQDPGCSWQGGEWYESEIKKAVYAGSYKNVVLLGDSMGGAAALRFSHLANYVLAFTPQIDVEKYEAVKRLDFDVPKRRAFKDKIVHNVALSKGFIEVHYGAQCVEDVRQVALLEGGGGEGTDAIDVKHAAGPADAHGGQISSKVVLGAGCFWGTEKFVRVDFQRRFPNSVKSVTAGFMSPDPNARKNPSYNTVCTGESGHVEVVEVELNDPNAHFEELVRFFYAFHDPTTEDQQGDDVGPQYASHIFTADAAQAAIAKRVTQQVQEAIGAGVLSCFGSCFAKVVTRICPAQEFYAAKQEHQDYLSQNPNAHCSHYLRFKAFPGAAPKAEGASADGDWRGARGVQATKTTKKMKIVGHKFDQHTLSIHLKKEGLLAGVVRAFLARALGQPTDLLEKGTKVGVWYDYYHVGEVVDVDEGQGKVLVKYKREGDSYWEIYPPAGGVNNREDIIVISEEEYADGKSRQKKPLEFEKDAYDDKWNTGAFAKKEDQ</sequence>
<dbReference type="Pfam" id="PF04669">
    <property type="entry name" value="PBDC1"/>
    <property type="match status" value="1"/>
</dbReference>
<feature type="compositionally biased region" description="Acidic residues" evidence="8">
    <location>
        <begin position="54"/>
        <end position="63"/>
    </location>
</feature>
<dbReference type="HAMAP" id="MF_01401">
    <property type="entry name" value="MsrA"/>
    <property type="match status" value="1"/>
</dbReference>
<dbReference type="EC" id="1.8.4.11" evidence="2"/>
<evidence type="ECO:0000313" key="12">
    <source>
        <dbReference type="Proteomes" id="UP001165060"/>
    </source>
</evidence>
<gene>
    <name evidence="11" type="ORF">TeGR_g4492</name>
</gene>
<keyword evidence="3" id="KW-0560">Oxidoreductase</keyword>
<evidence type="ECO:0000259" key="9">
    <source>
        <dbReference type="Pfam" id="PF01625"/>
    </source>
</evidence>
<organism evidence="11 12">
    <name type="scientific">Tetraparma gracilis</name>
    <dbReference type="NCBI Taxonomy" id="2962635"/>
    <lineage>
        <taxon>Eukaryota</taxon>
        <taxon>Sar</taxon>
        <taxon>Stramenopiles</taxon>
        <taxon>Ochrophyta</taxon>
        <taxon>Bolidophyceae</taxon>
        <taxon>Parmales</taxon>
        <taxon>Triparmaceae</taxon>
        <taxon>Tetraparma</taxon>
    </lineage>
</organism>
<evidence type="ECO:0000259" key="10">
    <source>
        <dbReference type="Pfam" id="PF04669"/>
    </source>
</evidence>
<comment type="similarity">
    <text evidence="1">Belongs to the MsrA Met sulfoxide reductase family.</text>
</comment>
<evidence type="ECO:0000256" key="4">
    <source>
        <dbReference type="ARBA" id="ARBA00030273"/>
    </source>
</evidence>
<feature type="region of interest" description="Disordered" evidence="8">
    <location>
        <begin position="296"/>
        <end position="330"/>
    </location>
</feature>
<comment type="catalytic activity">
    <reaction evidence="6">
        <text>L-methionyl-[protein] + [thioredoxin]-disulfide + H2O = L-methionyl-(S)-S-oxide-[protein] + [thioredoxin]-dithiol</text>
        <dbReference type="Rhea" id="RHEA:14217"/>
        <dbReference type="Rhea" id="RHEA-COMP:10698"/>
        <dbReference type="Rhea" id="RHEA-COMP:10700"/>
        <dbReference type="Rhea" id="RHEA-COMP:12313"/>
        <dbReference type="Rhea" id="RHEA-COMP:12315"/>
        <dbReference type="ChEBI" id="CHEBI:15377"/>
        <dbReference type="ChEBI" id="CHEBI:16044"/>
        <dbReference type="ChEBI" id="CHEBI:29950"/>
        <dbReference type="ChEBI" id="CHEBI:44120"/>
        <dbReference type="ChEBI" id="CHEBI:50058"/>
        <dbReference type="EC" id="1.8.4.11"/>
    </reaction>
</comment>
<dbReference type="InterPro" id="IPR021148">
    <property type="entry name" value="Polysacc_synth_dom"/>
</dbReference>
<evidence type="ECO:0000256" key="6">
    <source>
        <dbReference type="ARBA" id="ARBA00047806"/>
    </source>
</evidence>
<dbReference type="InterPro" id="IPR023139">
    <property type="entry name" value="PBDC1-like_dom_sf"/>
</dbReference>
<comment type="caution">
    <text evidence="11">The sequence shown here is derived from an EMBL/GenBank/DDBJ whole genome shotgun (WGS) entry which is preliminary data.</text>
</comment>
<keyword evidence="12" id="KW-1185">Reference proteome</keyword>
<dbReference type="Gene3D" id="2.60.120.620">
    <property type="entry name" value="q2cbj1_9rhob like domain"/>
    <property type="match status" value="1"/>
</dbReference>
<name>A0ABQ6N3N1_9STRA</name>
<dbReference type="Gene3D" id="1.10.3560.10">
    <property type="entry name" value="yst0336 like domain"/>
    <property type="match status" value="1"/>
</dbReference>
<dbReference type="PANTHER" id="PTHR42799:SF2">
    <property type="entry name" value="MITOCHONDRIAL PEPTIDE METHIONINE SULFOXIDE REDUCTASE"/>
    <property type="match status" value="1"/>
</dbReference>
<proteinExistence type="inferred from homology"/>
<dbReference type="Proteomes" id="UP001165060">
    <property type="component" value="Unassembled WGS sequence"/>
</dbReference>
<evidence type="ECO:0000313" key="11">
    <source>
        <dbReference type="EMBL" id="GMI38899.1"/>
    </source>
</evidence>
<dbReference type="Pfam" id="PF01625">
    <property type="entry name" value="PMSR"/>
    <property type="match status" value="1"/>
</dbReference>
<accession>A0ABQ6N3N1</accession>
<dbReference type="InterPro" id="IPR050162">
    <property type="entry name" value="MsrA_MetSO_reductase"/>
</dbReference>
<dbReference type="InterPro" id="IPR008775">
    <property type="entry name" value="Phytyl_CoA_dOase-like"/>
</dbReference>
<feature type="region of interest" description="Disordered" evidence="8">
    <location>
        <begin position="42"/>
        <end position="84"/>
    </location>
</feature>
<dbReference type="SUPFAM" id="SSF55068">
    <property type="entry name" value="Peptide methionine sulfoxide reductase"/>
    <property type="match status" value="1"/>
</dbReference>
<dbReference type="NCBIfam" id="TIGR00401">
    <property type="entry name" value="msrA"/>
    <property type="match status" value="1"/>
</dbReference>
<evidence type="ECO:0000256" key="8">
    <source>
        <dbReference type="SAM" id="MobiDB-lite"/>
    </source>
</evidence>